<feature type="region of interest" description="Disordered" evidence="1">
    <location>
        <begin position="37"/>
        <end position="68"/>
    </location>
</feature>
<evidence type="ECO:0000256" key="1">
    <source>
        <dbReference type="SAM" id="MobiDB-lite"/>
    </source>
</evidence>
<proteinExistence type="predicted"/>
<comment type="caution">
    <text evidence="2">The sequence shown here is derived from an EMBL/GenBank/DDBJ whole genome shotgun (WGS) entry which is preliminary data.</text>
</comment>
<reference evidence="2" key="1">
    <citation type="journal article" date="2014" name="Front. Microbiol.">
        <title>High frequency of phylogenetically diverse reductive dehalogenase-homologous genes in deep subseafloor sedimentary metagenomes.</title>
        <authorList>
            <person name="Kawai M."/>
            <person name="Futagami T."/>
            <person name="Toyoda A."/>
            <person name="Takaki Y."/>
            <person name="Nishi S."/>
            <person name="Hori S."/>
            <person name="Arai W."/>
            <person name="Tsubouchi T."/>
            <person name="Morono Y."/>
            <person name="Uchiyama I."/>
            <person name="Ito T."/>
            <person name="Fujiyama A."/>
            <person name="Inagaki F."/>
            <person name="Takami H."/>
        </authorList>
    </citation>
    <scope>NUCLEOTIDE SEQUENCE</scope>
    <source>
        <strain evidence="2">Expedition CK06-06</strain>
    </source>
</reference>
<evidence type="ECO:0000313" key="2">
    <source>
        <dbReference type="EMBL" id="GAH38131.1"/>
    </source>
</evidence>
<protein>
    <submittedName>
        <fullName evidence="2">Uncharacterized protein</fullName>
    </submittedName>
</protein>
<dbReference type="EMBL" id="BARU01010853">
    <property type="protein sequence ID" value="GAH38131.1"/>
    <property type="molecule type" value="Genomic_DNA"/>
</dbReference>
<feature type="non-terminal residue" evidence="2">
    <location>
        <position position="1"/>
    </location>
</feature>
<sequence>GQDEGVGELTYEVATEGSTEQSWRVAQNSLISLLPFPERGWRQNLPHPSKDDEDEVAKEAQPDDPSCLTITIDLGKNITEDIAQWENDYGCRQDKGAEAYHLYGNNIGSD</sequence>
<gene>
    <name evidence="2" type="ORF">S03H2_20569</name>
</gene>
<dbReference type="AlphaFoldDB" id="X1EXK9"/>
<accession>X1EXK9</accession>
<organism evidence="2">
    <name type="scientific">marine sediment metagenome</name>
    <dbReference type="NCBI Taxonomy" id="412755"/>
    <lineage>
        <taxon>unclassified sequences</taxon>
        <taxon>metagenomes</taxon>
        <taxon>ecological metagenomes</taxon>
    </lineage>
</organism>
<name>X1EXK9_9ZZZZ</name>